<protein>
    <recommendedName>
        <fullName evidence="3">MalT-like TPR region domain-containing protein</fullName>
    </recommendedName>
</protein>
<accession>A0A365H9W2</accession>
<name>A0A365H9W2_9ACTN</name>
<evidence type="ECO:0000313" key="1">
    <source>
        <dbReference type="EMBL" id="RAY15871.1"/>
    </source>
</evidence>
<dbReference type="Proteomes" id="UP000251891">
    <property type="component" value="Unassembled WGS sequence"/>
</dbReference>
<evidence type="ECO:0000313" key="2">
    <source>
        <dbReference type="Proteomes" id="UP000251891"/>
    </source>
</evidence>
<keyword evidence="2" id="KW-1185">Reference proteome</keyword>
<dbReference type="AlphaFoldDB" id="A0A365H9W2"/>
<reference evidence="1 2" key="1">
    <citation type="submission" date="2018-06" db="EMBL/GenBank/DDBJ databases">
        <title>Actinomadura craniellae sp. nov. isolated from marine sponge Craniella sp.</title>
        <authorList>
            <person name="Li L."/>
            <person name="Xu Q.H."/>
            <person name="Lin H.W."/>
            <person name="Lu Y.H."/>
        </authorList>
    </citation>
    <scope>NUCLEOTIDE SEQUENCE [LARGE SCALE GENOMIC DNA]</scope>
    <source>
        <strain evidence="1 2">LHW63021</strain>
    </source>
</reference>
<evidence type="ECO:0008006" key="3">
    <source>
        <dbReference type="Google" id="ProtNLM"/>
    </source>
</evidence>
<sequence>MLYDAQQRTQAEHVATLGLDLARKAGYVESAAHAFENLCTFNAQHDPLRAAAYAQHGLQLRGLADEDRVRLRVRLATALTASSANPKRQARQALDQARTMLDDLSPISAAMVLGNAGIALGRLKLHEEADQSLAQAVRLFGHMPQLSALYLAQQIKAALHANDPDKAAHQIHALTRLTPLVESARLDQHITDILKSSTPWANSRDMRNAREHLHTVASGTLPP</sequence>
<dbReference type="EMBL" id="QLYX01000003">
    <property type="protein sequence ID" value="RAY15871.1"/>
    <property type="molecule type" value="Genomic_DNA"/>
</dbReference>
<organism evidence="1 2">
    <name type="scientific">Actinomadura craniellae</name>
    <dbReference type="NCBI Taxonomy" id="2231787"/>
    <lineage>
        <taxon>Bacteria</taxon>
        <taxon>Bacillati</taxon>
        <taxon>Actinomycetota</taxon>
        <taxon>Actinomycetes</taxon>
        <taxon>Streptosporangiales</taxon>
        <taxon>Thermomonosporaceae</taxon>
        <taxon>Actinomadura</taxon>
    </lineage>
</organism>
<proteinExistence type="predicted"/>
<gene>
    <name evidence="1" type="ORF">DPM19_08925</name>
</gene>
<comment type="caution">
    <text evidence="1">The sequence shown here is derived from an EMBL/GenBank/DDBJ whole genome shotgun (WGS) entry which is preliminary data.</text>
</comment>